<keyword evidence="4 7" id="KW-0812">Transmembrane</keyword>
<sequence>MEGNREKRRGIFLTLAGGMCWGISGCFGQFLFQEKGATANWLVSIRLLTAGILLLIIGYIHQGKKLNEVFHKKADAKKLLGFSVFGMLFCQYTYFAAVQYSNAGTATVLQALAPTVILAFVCIRNLKLPKGFELTAVISAVLGVFLLSTHGNIHNMMLTKQALFFGLASAIGAASYNLLAADLLRGYGVYVVVGFGMFFGGLVLCAIVRPWNLMIPLDGETLLALFGVIVIGTAIAFSLYLKGVSIVGAFMGSLLGTVEPVTAIVVSFLFLGSKFQWIDLLGFALILGTVLLLSLRSPHEEA</sequence>
<protein>
    <submittedName>
        <fullName evidence="9">Permease of the drug/metabolite transporter (DMT) superfamily</fullName>
    </submittedName>
</protein>
<accession>A0A1M6YT99</accession>
<dbReference type="SUPFAM" id="SSF103481">
    <property type="entry name" value="Multidrug resistance efflux transporter EmrE"/>
    <property type="match status" value="2"/>
</dbReference>
<evidence type="ECO:0000256" key="2">
    <source>
        <dbReference type="ARBA" id="ARBA00007362"/>
    </source>
</evidence>
<dbReference type="Pfam" id="PF00892">
    <property type="entry name" value="EamA"/>
    <property type="match status" value="2"/>
</dbReference>
<feature type="transmembrane region" description="Helical" evidence="7">
    <location>
        <begin position="162"/>
        <end position="180"/>
    </location>
</feature>
<dbReference type="OrthoDB" id="9810818at2"/>
<evidence type="ECO:0000259" key="8">
    <source>
        <dbReference type="Pfam" id="PF00892"/>
    </source>
</evidence>
<comment type="subcellular location">
    <subcellularLocation>
        <location evidence="1">Cell membrane</location>
        <topology evidence="1">Multi-pass membrane protein</topology>
    </subcellularLocation>
</comment>
<dbReference type="GO" id="GO:0005886">
    <property type="term" value="C:plasma membrane"/>
    <property type="evidence" value="ECO:0007669"/>
    <property type="project" value="UniProtKB-SubCell"/>
</dbReference>
<evidence type="ECO:0000313" key="9">
    <source>
        <dbReference type="EMBL" id="SHL21447.1"/>
    </source>
</evidence>
<feature type="transmembrane region" description="Helical" evidence="7">
    <location>
        <begin position="187"/>
        <end position="209"/>
    </location>
</feature>
<dbReference type="PROSITE" id="PS51257">
    <property type="entry name" value="PROKAR_LIPOPROTEIN"/>
    <property type="match status" value="1"/>
</dbReference>
<keyword evidence="6 7" id="KW-0472">Membrane</keyword>
<dbReference type="GeneID" id="78176914"/>
<evidence type="ECO:0000256" key="5">
    <source>
        <dbReference type="ARBA" id="ARBA00022989"/>
    </source>
</evidence>
<keyword evidence="3" id="KW-1003">Cell membrane</keyword>
<feature type="transmembrane region" description="Helical" evidence="7">
    <location>
        <begin position="221"/>
        <end position="241"/>
    </location>
</feature>
<comment type="similarity">
    <text evidence="2">Belongs to the EamA transporter family.</text>
</comment>
<organism evidence="9 10">
    <name type="scientific">Anaerotignum lactatifermentans DSM 14214</name>
    <dbReference type="NCBI Taxonomy" id="1121323"/>
    <lineage>
        <taxon>Bacteria</taxon>
        <taxon>Bacillati</taxon>
        <taxon>Bacillota</taxon>
        <taxon>Clostridia</taxon>
        <taxon>Lachnospirales</taxon>
        <taxon>Anaerotignaceae</taxon>
        <taxon>Anaerotignum</taxon>
    </lineage>
</organism>
<dbReference type="RefSeq" id="WP_072853231.1">
    <property type="nucleotide sequence ID" value="NZ_FRAH01000079.1"/>
</dbReference>
<dbReference type="InterPro" id="IPR000620">
    <property type="entry name" value="EamA_dom"/>
</dbReference>
<name>A0A1M6YT99_9FIRM</name>
<feature type="transmembrane region" description="Helical" evidence="7">
    <location>
        <begin position="132"/>
        <end position="150"/>
    </location>
</feature>
<feature type="transmembrane region" description="Helical" evidence="7">
    <location>
        <begin position="79"/>
        <end position="97"/>
    </location>
</feature>
<keyword evidence="10" id="KW-1185">Reference proteome</keyword>
<keyword evidence="5 7" id="KW-1133">Transmembrane helix</keyword>
<dbReference type="InterPro" id="IPR037185">
    <property type="entry name" value="EmrE-like"/>
</dbReference>
<feature type="transmembrane region" description="Helical" evidence="7">
    <location>
        <begin position="103"/>
        <end position="123"/>
    </location>
</feature>
<dbReference type="AlphaFoldDB" id="A0A1M6YT99"/>
<feature type="transmembrane region" description="Helical" evidence="7">
    <location>
        <begin position="12"/>
        <end position="32"/>
    </location>
</feature>
<proteinExistence type="inferred from homology"/>
<reference evidence="9 10" key="1">
    <citation type="submission" date="2016-11" db="EMBL/GenBank/DDBJ databases">
        <authorList>
            <person name="Jaros S."/>
            <person name="Januszkiewicz K."/>
            <person name="Wedrychowicz H."/>
        </authorList>
    </citation>
    <scope>NUCLEOTIDE SEQUENCE [LARGE SCALE GENOMIC DNA]</scope>
    <source>
        <strain evidence="9 10">DSM 14214</strain>
    </source>
</reference>
<evidence type="ECO:0000256" key="6">
    <source>
        <dbReference type="ARBA" id="ARBA00023136"/>
    </source>
</evidence>
<dbReference type="EMBL" id="FRAH01000079">
    <property type="protein sequence ID" value="SHL21447.1"/>
    <property type="molecule type" value="Genomic_DNA"/>
</dbReference>
<feature type="transmembrane region" description="Helical" evidence="7">
    <location>
        <begin position="248"/>
        <end position="271"/>
    </location>
</feature>
<dbReference type="InterPro" id="IPR050638">
    <property type="entry name" value="AA-Vitamin_Transporters"/>
</dbReference>
<dbReference type="PANTHER" id="PTHR32322">
    <property type="entry name" value="INNER MEMBRANE TRANSPORTER"/>
    <property type="match status" value="1"/>
</dbReference>
<evidence type="ECO:0000256" key="3">
    <source>
        <dbReference type="ARBA" id="ARBA00022475"/>
    </source>
</evidence>
<dbReference type="Proteomes" id="UP000183975">
    <property type="component" value="Unassembled WGS sequence"/>
</dbReference>
<feature type="domain" description="EamA" evidence="8">
    <location>
        <begin position="9"/>
        <end position="148"/>
    </location>
</feature>
<evidence type="ECO:0000256" key="7">
    <source>
        <dbReference type="SAM" id="Phobius"/>
    </source>
</evidence>
<gene>
    <name evidence="9" type="ORF">SAMN02745138_03080</name>
</gene>
<evidence type="ECO:0000313" key="10">
    <source>
        <dbReference type="Proteomes" id="UP000183975"/>
    </source>
</evidence>
<dbReference type="PANTHER" id="PTHR32322:SF18">
    <property type="entry name" value="S-ADENOSYLMETHIONINE_S-ADENOSYLHOMOCYSTEINE TRANSPORTER"/>
    <property type="match status" value="1"/>
</dbReference>
<feature type="transmembrane region" description="Helical" evidence="7">
    <location>
        <begin position="277"/>
        <end position="295"/>
    </location>
</feature>
<evidence type="ECO:0000256" key="4">
    <source>
        <dbReference type="ARBA" id="ARBA00022692"/>
    </source>
</evidence>
<evidence type="ECO:0000256" key="1">
    <source>
        <dbReference type="ARBA" id="ARBA00004651"/>
    </source>
</evidence>
<feature type="transmembrane region" description="Helical" evidence="7">
    <location>
        <begin position="38"/>
        <end position="59"/>
    </location>
</feature>
<feature type="domain" description="EamA" evidence="8">
    <location>
        <begin position="162"/>
        <end position="294"/>
    </location>
</feature>